<evidence type="ECO:0000313" key="1">
    <source>
        <dbReference type="EMBL" id="KAF7409445.1"/>
    </source>
</evidence>
<protein>
    <submittedName>
        <fullName evidence="1">Uncharacterized protein</fullName>
    </submittedName>
</protein>
<organism evidence="1 2">
    <name type="scientific">Vespula germanica</name>
    <name type="common">German yellow jacket</name>
    <name type="synonym">Paravespula germanica</name>
    <dbReference type="NCBI Taxonomy" id="30212"/>
    <lineage>
        <taxon>Eukaryota</taxon>
        <taxon>Metazoa</taxon>
        <taxon>Ecdysozoa</taxon>
        <taxon>Arthropoda</taxon>
        <taxon>Hexapoda</taxon>
        <taxon>Insecta</taxon>
        <taxon>Pterygota</taxon>
        <taxon>Neoptera</taxon>
        <taxon>Endopterygota</taxon>
        <taxon>Hymenoptera</taxon>
        <taxon>Apocrita</taxon>
        <taxon>Aculeata</taxon>
        <taxon>Vespoidea</taxon>
        <taxon>Vespidae</taxon>
        <taxon>Vespinae</taxon>
        <taxon>Vespula</taxon>
    </lineage>
</organism>
<evidence type="ECO:0000313" key="2">
    <source>
        <dbReference type="Proteomes" id="UP000617340"/>
    </source>
</evidence>
<name>A0A834NHM8_VESGE</name>
<gene>
    <name evidence="1" type="ORF">HZH68_003826</name>
</gene>
<comment type="caution">
    <text evidence="1">The sequence shown here is derived from an EMBL/GenBank/DDBJ whole genome shotgun (WGS) entry which is preliminary data.</text>
</comment>
<sequence>MTICEPTLSLKLGKGQGRAEKSANIAQAHTGLSQIYVCYTFNTCLRNGDSINIWIRDLDRFKLTLGKSPSYIAMLNTCNLENGFDAEVGTKK</sequence>
<accession>A0A834NHM8</accession>
<proteinExistence type="predicted"/>
<keyword evidence="2" id="KW-1185">Reference proteome</keyword>
<dbReference type="EMBL" id="JACSDZ010000003">
    <property type="protein sequence ID" value="KAF7409445.1"/>
    <property type="molecule type" value="Genomic_DNA"/>
</dbReference>
<reference evidence="1" key="1">
    <citation type="journal article" date="2020" name="G3 (Bethesda)">
        <title>High-Quality Assemblies for Three Invasive Social Wasps from the &lt;i&gt;Vespula&lt;/i&gt; Genus.</title>
        <authorList>
            <person name="Harrop T.W.R."/>
            <person name="Guhlin J."/>
            <person name="McLaughlin G.M."/>
            <person name="Permina E."/>
            <person name="Stockwell P."/>
            <person name="Gilligan J."/>
            <person name="Le Lec M.F."/>
            <person name="Gruber M.A.M."/>
            <person name="Quinn O."/>
            <person name="Lovegrove M."/>
            <person name="Duncan E.J."/>
            <person name="Remnant E.J."/>
            <person name="Van Eeckhoven J."/>
            <person name="Graham B."/>
            <person name="Knapp R.A."/>
            <person name="Langford K.W."/>
            <person name="Kronenberg Z."/>
            <person name="Press M.O."/>
            <person name="Eacker S.M."/>
            <person name="Wilson-Rankin E.E."/>
            <person name="Purcell J."/>
            <person name="Lester P.J."/>
            <person name="Dearden P.K."/>
        </authorList>
    </citation>
    <scope>NUCLEOTIDE SEQUENCE</scope>
    <source>
        <strain evidence="1">Linc-1</strain>
    </source>
</reference>
<dbReference type="AlphaFoldDB" id="A0A834NHM8"/>
<dbReference type="Proteomes" id="UP000617340">
    <property type="component" value="Unassembled WGS sequence"/>
</dbReference>